<evidence type="ECO:0008006" key="3">
    <source>
        <dbReference type="Google" id="ProtNLM"/>
    </source>
</evidence>
<protein>
    <recommendedName>
        <fullName evidence="3">F-box domain-containing protein</fullName>
    </recommendedName>
</protein>
<evidence type="ECO:0000313" key="2">
    <source>
        <dbReference type="Proteomes" id="UP001498398"/>
    </source>
</evidence>
<comment type="caution">
    <text evidence="1">The sequence shown here is derived from an EMBL/GenBank/DDBJ whole genome shotgun (WGS) entry which is preliminary data.</text>
</comment>
<name>A0ABR1J4V4_9AGAR</name>
<sequence length="665" mass="75621">MREMVENTAANGQVDQASDYLNLWRVLYVPDIYKLRYFSAFTSAKIAMHMQISLNDRIPNEILTEILVFSCYTNSSLCSIDLPPQRYRDQDTGWEGKFSPPPQWILAHVCGLWRELVINMPILWTSISLFVDNLEGRYRENESYVLETLQGLLSRSDPADLPLTIMYKKSAVCGQAYDVLWGHSLFEALMERCGRWRSVTIAIGVLDCLPASLEFKRDRFVSLEVLTVFVSQECMLEFSPDEEEAAEDVVDEILWCLGRLPALQNFTLSHASAFLTSEEWCHNWKTVTAFECEDRALSRRPGTYWDGQRTCSLLTCALTTGSPVVIRNRYKALLSTKKSLVFGFGIRSGSRSWITLLCLLCPPWISSARYRIEVCHSSRRTLSSLDDPPTVLPVIGGPIVLQTLHTLHYDLEGAHSAVFFDYIQLPSLRHLRLLRCQSPHLIKRVFNMLIRSACPIETLHIEFFGLLDVTLVSFLEQTPDLKELSLHGPVSDYLLERLASFDASAPNGRVLVPKLQRLWVGWQPIFAIDAFINMLRSRYRTGLHNVHLKVFNMFPDSVVEKLRAFSNEGDFTVHMVHESHSIPEKPISILMNEGREAFLTMECILDKPVMSGPDVDDIAEAVMHTLTRSPQFRIPAQFGYDSNDEVGISALNFFYGLTISGFGYG</sequence>
<evidence type="ECO:0000313" key="1">
    <source>
        <dbReference type="EMBL" id="KAK7446341.1"/>
    </source>
</evidence>
<dbReference type="SUPFAM" id="SSF52047">
    <property type="entry name" value="RNI-like"/>
    <property type="match status" value="1"/>
</dbReference>
<organism evidence="1 2">
    <name type="scientific">Marasmiellus scandens</name>
    <dbReference type="NCBI Taxonomy" id="2682957"/>
    <lineage>
        <taxon>Eukaryota</taxon>
        <taxon>Fungi</taxon>
        <taxon>Dikarya</taxon>
        <taxon>Basidiomycota</taxon>
        <taxon>Agaricomycotina</taxon>
        <taxon>Agaricomycetes</taxon>
        <taxon>Agaricomycetidae</taxon>
        <taxon>Agaricales</taxon>
        <taxon>Marasmiineae</taxon>
        <taxon>Omphalotaceae</taxon>
        <taxon>Marasmiellus</taxon>
    </lineage>
</organism>
<dbReference type="Proteomes" id="UP001498398">
    <property type="component" value="Unassembled WGS sequence"/>
</dbReference>
<keyword evidence="2" id="KW-1185">Reference proteome</keyword>
<proteinExistence type="predicted"/>
<reference evidence="1 2" key="1">
    <citation type="submission" date="2024-01" db="EMBL/GenBank/DDBJ databases">
        <title>A draft genome for the cacao thread blight pathogen Marasmiellus scandens.</title>
        <authorList>
            <person name="Baruah I.K."/>
            <person name="Leung J."/>
            <person name="Bukari Y."/>
            <person name="Amoako-Attah I."/>
            <person name="Meinhardt L.W."/>
            <person name="Bailey B.A."/>
            <person name="Cohen S.P."/>
        </authorList>
    </citation>
    <scope>NUCLEOTIDE SEQUENCE [LARGE SCALE GENOMIC DNA]</scope>
    <source>
        <strain evidence="1 2">GH-19</strain>
    </source>
</reference>
<accession>A0ABR1J4V4</accession>
<gene>
    <name evidence="1" type="ORF">VKT23_014547</name>
</gene>
<dbReference type="EMBL" id="JBANRG010000044">
    <property type="protein sequence ID" value="KAK7446341.1"/>
    <property type="molecule type" value="Genomic_DNA"/>
</dbReference>